<dbReference type="EMBL" id="NOXU01000001">
    <property type="protein sequence ID" value="OYQ38067.1"/>
    <property type="molecule type" value="Genomic_DNA"/>
</dbReference>
<dbReference type="Proteomes" id="UP000216998">
    <property type="component" value="Unassembled WGS sequence"/>
</dbReference>
<comment type="caution">
    <text evidence="1">The sequence shown here is derived from an EMBL/GenBank/DDBJ whole genome shotgun (WGS) entry which is preliminary data.</text>
</comment>
<dbReference type="RefSeq" id="WP_094452472.1">
    <property type="nucleotide sequence ID" value="NZ_NOXU01000001.1"/>
</dbReference>
<sequence>MPLAAGVAAKDGADAAMAPIPTIPPNIDRRVSDLNIASWTMAAPVCDFCQGRSRRPLIKPSILVTVRV</sequence>
<proteinExistence type="predicted"/>
<keyword evidence="2" id="KW-1185">Reference proteome</keyword>
<evidence type="ECO:0000313" key="1">
    <source>
        <dbReference type="EMBL" id="OYQ38067.1"/>
    </source>
</evidence>
<evidence type="ECO:0000313" key="2">
    <source>
        <dbReference type="Proteomes" id="UP000216998"/>
    </source>
</evidence>
<name>A0A255Z945_9PROT</name>
<reference evidence="1 2" key="1">
    <citation type="submission" date="2017-07" db="EMBL/GenBank/DDBJ databases">
        <title>Niveispirillum cyanobacteriorum sp. nov., isolated from cyanobacterial aggregates in a eutrophic lake.</title>
        <authorList>
            <person name="Cai H."/>
        </authorList>
    </citation>
    <scope>NUCLEOTIDE SEQUENCE [LARGE SCALE GENOMIC DNA]</scope>
    <source>
        <strain evidence="2">TH1-14</strain>
    </source>
</reference>
<protein>
    <submittedName>
        <fullName evidence="1">Uncharacterized protein</fullName>
    </submittedName>
</protein>
<accession>A0A255Z945</accession>
<gene>
    <name evidence="1" type="ORF">CHU95_00010</name>
</gene>
<organism evidence="1 2">
    <name type="scientific">Niveispirillum lacus</name>
    <dbReference type="NCBI Taxonomy" id="1981099"/>
    <lineage>
        <taxon>Bacteria</taxon>
        <taxon>Pseudomonadati</taxon>
        <taxon>Pseudomonadota</taxon>
        <taxon>Alphaproteobacteria</taxon>
        <taxon>Rhodospirillales</taxon>
        <taxon>Azospirillaceae</taxon>
        <taxon>Niveispirillum</taxon>
    </lineage>
</organism>
<dbReference type="AlphaFoldDB" id="A0A255Z945"/>